<keyword evidence="3" id="KW-1185">Reference proteome</keyword>
<dbReference type="Proteomes" id="UP001396334">
    <property type="component" value="Unassembled WGS sequence"/>
</dbReference>
<gene>
    <name evidence="2" type="ORF">V6N11_063113</name>
</gene>
<proteinExistence type="predicted"/>
<protein>
    <submittedName>
        <fullName evidence="2">Uncharacterized protein</fullName>
    </submittedName>
</protein>
<name>A0ABR2NEF8_9ROSI</name>
<reference evidence="2 3" key="1">
    <citation type="journal article" date="2024" name="G3 (Bethesda)">
        <title>Genome assembly of Hibiscus sabdariffa L. provides insights into metabolisms of medicinal natural products.</title>
        <authorList>
            <person name="Kim T."/>
        </authorList>
    </citation>
    <scope>NUCLEOTIDE SEQUENCE [LARGE SCALE GENOMIC DNA]</scope>
    <source>
        <strain evidence="2">TK-2024</strain>
        <tissue evidence="2">Old leaves</tissue>
    </source>
</reference>
<feature type="compositionally biased region" description="Polar residues" evidence="1">
    <location>
        <begin position="72"/>
        <end position="86"/>
    </location>
</feature>
<dbReference type="EMBL" id="JBBPBN010000166">
    <property type="protein sequence ID" value="KAK8974491.1"/>
    <property type="molecule type" value="Genomic_DNA"/>
</dbReference>
<evidence type="ECO:0000313" key="2">
    <source>
        <dbReference type="EMBL" id="KAK8974491.1"/>
    </source>
</evidence>
<organism evidence="2 3">
    <name type="scientific">Hibiscus sabdariffa</name>
    <name type="common">roselle</name>
    <dbReference type="NCBI Taxonomy" id="183260"/>
    <lineage>
        <taxon>Eukaryota</taxon>
        <taxon>Viridiplantae</taxon>
        <taxon>Streptophyta</taxon>
        <taxon>Embryophyta</taxon>
        <taxon>Tracheophyta</taxon>
        <taxon>Spermatophyta</taxon>
        <taxon>Magnoliopsida</taxon>
        <taxon>eudicotyledons</taxon>
        <taxon>Gunneridae</taxon>
        <taxon>Pentapetalae</taxon>
        <taxon>rosids</taxon>
        <taxon>malvids</taxon>
        <taxon>Malvales</taxon>
        <taxon>Malvaceae</taxon>
        <taxon>Malvoideae</taxon>
        <taxon>Hibiscus</taxon>
    </lineage>
</organism>
<evidence type="ECO:0000313" key="3">
    <source>
        <dbReference type="Proteomes" id="UP001396334"/>
    </source>
</evidence>
<sequence length="131" mass="15091">MPNDGTNLLEVPGNRLPETGSRQMKILHIRGAWISKGFPFCLRTSKDLSLGVWQNEVQQYCEVVLKQLRSQRPRNNQGRMSAQISQPRPKDEIAGRDIHHIRIFLNIPKRSMYQPGGRNKVKIKDLKPKAH</sequence>
<accession>A0ABR2NEF8</accession>
<feature type="region of interest" description="Disordered" evidence="1">
    <location>
        <begin position="72"/>
        <end position="94"/>
    </location>
</feature>
<comment type="caution">
    <text evidence="2">The sequence shown here is derived from an EMBL/GenBank/DDBJ whole genome shotgun (WGS) entry which is preliminary data.</text>
</comment>
<evidence type="ECO:0000256" key="1">
    <source>
        <dbReference type="SAM" id="MobiDB-lite"/>
    </source>
</evidence>